<name>A0A514CP40_9BACT</name>
<dbReference type="SMART" id="SM00812">
    <property type="entry name" value="Alpha_L_fucos"/>
    <property type="match status" value="1"/>
</dbReference>
<evidence type="ECO:0000256" key="5">
    <source>
        <dbReference type="ARBA" id="ARBA00022801"/>
    </source>
</evidence>
<dbReference type="EMBL" id="CP041253">
    <property type="protein sequence ID" value="QDH81547.1"/>
    <property type="molecule type" value="Genomic_DNA"/>
</dbReference>
<sequence>MGMANAQSQQVLSTKERTAWFEEARFGMFIHWGLYSAAEGIWKGERLRHFNNYAEWIKYRNRIPTAQYGELAKRFDWEKIDPEEWVILAKKAGMKYITITAKHHDGVAIWNSSTDDYNLPNLAGTDRDIIAELAEACRKHDIKLGFYYSHWIDWAHPYGWNHNLELTGKVSDDQFDQYWQEKVIPQLRELLTDYGDVAMLWFDMWIPHKQTIVQEKQLQQVIDLVREFQPNCLINSRLGLPASLEDIDFETLGDNQLGAVYKKHPWQTPGTIAHSWGYNALENQWKSTSQLLQAMIGNVSLNGNFMLNIGPRADGSFPFEGRRRLEDIGEWLRENGRSIYKSEGLPLSPSQHDWGKITTNTDDHTIYLQVYNWPLDRQLNVTGITSAPKNIYLLADKLKEPLEFDQDGPLLHIQLPDLAPDRFVSVVAMEFDQIADLDTEVVAEATFKGFSLNGKNSLESWEIIDFDGTSPSHIVFSEADSLSWKVYIPQPGDYTFDLSYNIAQSESNASVQLKTGRKTLSSSVSPSGKIVVEPYQEFYADQFPEIQLGKVHFDHKGYHEVTLTVFPSEEGTLLFNWLWMEAVE</sequence>
<evidence type="ECO:0000256" key="1">
    <source>
        <dbReference type="ARBA" id="ARBA00004071"/>
    </source>
</evidence>
<evidence type="ECO:0000313" key="9">
    <source>
        <dbReference type="Proteomes" id="UP000316614"/>
    </source>
</evidence>
<dbReference type="GO" id="GO:0006004">
    <property type="term" value="P:fucose metabolic process"/>
    <property type="evidence" value="ECO:0007669"/>
    <property type="project" value="InterPro"/>
</dbReference>
<dbReference type="InterPro" id="IPR013780">
    <property type="entry name" value="Glyco_hydro_b"/>
</dbReference>
<dbReference type="Proteomes" id="UP000316614">
    <property type="component" value="Chromosome"/>
</dbReference>
<dbReference type="PANTHER" id="PTHR10030:SF37">
    <property type="entry name" value="ALPHA-L-FUCOSIDASE-RELATED"/>
    <property type="match status" value="1"/>
</dbReference>
<proteinExistence type="inferred from homology"/>
<evidence type="ECO:0000256" key="6">
    <source>
        <dbReference type="ARBA" id="ARBA00023295"/>
    </source>
</evidence>
<organism evidence="8 9">
    <name type="scientific">Echinicola soli</name>
    <dbReference type="NCBI Taxonomy" id="2591634"/>
    <lineage>
        <taxon>Bacteria</taxon>
        <taxon>Pseudomonadati</taxon>
        <taxon>Bacteroidota</taxon>
        <taxon>Cytophagia</taxon>
        <taxon>Cytophagales</taxon>
        <taxon>Cyclobacteriaceae</taxon>
        <taxon>Echinicola</taxon>
    </lineage>
</organism>
<dbReference type="Pfam" id="PF01120">
    <property type="entry name" value="Alpha_L_fucos"/>
    <property type="match status" value="1"/>
</dbReference>
<dbReference type="InterPro" id="IPR016286">
    <property type="entry name" value="FUC_metazoa-typ"/>
</dbReference>
<evidence type="ECO:0000259" key="7">
    <source>
        <dbReference type="Pfam" id="PF01120"/>
    </source>
</evidence>
<dbReference type="KEGG" id="echi:FKX85_10265"/>
<reference evidence="8 9" key="1">
    <citation type="submission" date="2019-06" db="EMBL/GenBank/DDBJ databases">
        <title>Echinicola alkalisoli sp. nov. isolated from saline soil.</title>
        <authorList>
            <person name="Sun J.-Q."/>
            <person name="Xu L."/>
        </authorList>
    </citation>
    <scope>NUCLEOTIDE SEQUENCE [LARGE SCALE GENOMIC DNA]</scope>
    <source>
        <strain evidence="8 9">LN3S3</strain>
    </source>
</reference>
<dbReference type="PRINTS" id="PR00741">
    <property type="entry name" value="GLHYDRLASE29"/>
</dbReference>
<keyword evidence="6" id="KW-0326">Glycosidase</keyword>
<keyword evidence="9" id="KW-1185">Reference proteome</keyword>
<gene>
    <name evidence="8" type="ORF">FKX85_10265</name>
</gene>
<accession>A0A514CP40</accession>
<dbReference type="InterPro" id="IPR017853">
    <property type="entry name" value="GH"/>
</dbReference>
<dbReference type="GO" id="GO:0004560">
    <property type="term" value="F:alpha-L-fucosidase activity"/>
    <property type="evidence" value="ECO:0007669"/>
    <property type="project" value="InterPro"/>
</dbReference>
<evidence type="ECO:0000256" key="3">
    <source>
        <dbReference type="ARBA" id="ARBA00012662"/>
    </source>
</evidence>
<protein>
    <recommendedName>
        <fullName evidence="3">alpha-L-fucosidase</fullName>
        <ecNumber evidence="3">3.2.1.51</ecNumber>
    </recommendedName>
</protein>
<dbReference type="PANTHER" id="PTHR10030">
    <property type="entry name" value="ALPHA-L-FUCOSIDASE"/>
    <property type="match status" value="1"/>
</dbReference>
<feature type="domain" description="Glycoside hydrolase family 29 N-terminal" evidence="7">
    <location>
        <begin position="11"/>
        <end position="336"/>
    </location>
</feature>
<dbReference type="AlphaFoldDB" id="A0A514CP40"/>
<dbReference type="EC" id="3.2.1.51" evidence="3"/>
<keyword evidence="5" id="KW-0378">Hydrolase</keyword>
<evidence type="ECO:0000256" key="4">
    <source>
        <dbReference type="ARBA" id="ARBA00022729"/>
    </source>
</evidence>
<keyword evidence="4" id="KW-0732">Signal</keyword>
<dbReference type="Gene3D" id="3.20.20.80">
    <property type="entry name" value="Glycosidases"/>
    <property type="match status" value="1"/>
</dbReference>
<dbReference type="InterPro" id="IPR057739">
    <property type="entry name" value="Glyco_hydro_29_N"/>
</dbReference>
<comment type="function">
    <text evidence="1">Alpha-L-fucosidase is responsible for hydrolyzing the alpha-1,6-linked fucose joined to the reducing-end N-acetylglucosamine of the carbohydrate moieties of glycoproteins.</text>
</comment>
<evidence type="ECO:0000313" key="8">
    <source>
        <dbReference type="EMBL" id="QDH81547.1"/>
    </source>
</evidence>
<dbReference type="SUPFAM" id="SSF51445">
    <property type="entry name" value="(Trans)glycosidases"/>
    <property type="match status" value="1"/>
</dbReference>
<dbReference type="GO" id="GO:0005764">
    <property type="term" value="C:lysosome"/>
    <property type="evidence" value="ECO:0007669"/>
    <property type="project" value="TreeGrafter"/>
</dbReference>
<dbReference type="Gene3D" id="2.60.40.1180">
    <property type="entry name" value="Golgi alpha-mannosidase II"/>
    <property type="match status" value="1"/>
</dbReference>
<dbReference type="InterPro" id="IPR000933">
    <property type="entry name" value="Glyco_hydro_29"/>
</dbReference>
<evidence type="ECO:0000256" key="2">
    <source>
        <dbReference type="ARBA" id="ARBA00007951"/>
    </source>
</evidence>
<dbReference type="OrthoDB" id="974797at2"/>
<comment type="similarity">
    <text evidence="2">Belongs to the glycosyl hydrolase 29 family.</text>
</comment>
<dbReference type="GO" id="GO:0016139">
    <property type="term" value="P:glycoside catabolic process"/>
    <property type="evidence" value="ECO:0007669"/>
    <property type="project" value="TreeGrafter"/>
</dbReference>